<reference evidence="2 3" key="1">
    <citation type="submission" date="2018-04" db="EMBL/GenBank/DDBJ databases">
        <title>Bordetella sp. HZ20 isolated from seawater.</title>
        <authorList>
            <person name="Sun C."/>
        </authorList>
    </citation>
    <scope>NUCLEOTIDE SEQUENCE [LARGE SCALE GENOMIC DNA]</scope>
    <source>
        <strain evidence="2 3">HZ20</strain>
    </source>
</reference>
<evidence type="ECO:0000313" key="2">
    <source>
        <dbReference type="EMBL" id="AWB33820.1"/>
    </source>
</evidence>
<dbReference type="KEGG" id="boz:DBV39_08995"/>
<proteinExistence type="predicted"/>
<evidence type="ECO:0000313" key="3">
    <source>
        <dbReference type="Proteomes" id="UP000244571"/>
    </source>
</evidence>
<evidence type="ECO:0000256" key="1">
    <source>
        <dbReference type="SAM" id="SignalP"/>
    </source>
</evidence>
<dbReference type="RefSeq" id="WP_108621249.1">
    <property type="nucleotide sequence ID" value="NZ_CP028901.1"/>
</dbReference>
<keyword evidence="3" id="KW-1185">Reference proteome</keyword>
<dbReference type="Proteomes" id="UP000244571">
    <property type="component" value="Chromosome"/>
</dbReference>
<protein>
    <submittedName>
        <fullName evidence="2">DUF1134 domain-containing protein</fullName>
    </submittedName>
</protein>
<dbReference type="EMBL" id="CP028901">
    <property type="protein sequence ID" value="AWB33820.1"/>
    <property type="molecule type" value="Genomic_DNA"/>
</dbReference>
<dbReference type="OrthoDB" id="7062641at2"/>
<organism evidence="2 3">
    <name type="scientific">Orrella marina</name>
    <dbReference type="NCBI Taxonomy" id="2163011"/>
    <lineage>
        <taxon>Bacteria</taxon>
        <taxon>Pseudomonadati</taxon>
        <taxon>Pseudomonadota</taxon>
        <taxon>Betaproteobacteria</taxon>
        <taxon>Burkholderiales</taxon>
        <taxon>Alcaligenaceae</taxon>
        <taxon>Orrella</taxon>
    </lineage>
</organism>
<accession>A0A2R4XJ44</accession>
<name>A0A2R4XJ44_9BURK</name>
<dbReference type="AlphaFoldDB" id="A0A2R4XJ44"/>
<sequence>MKMAPILSAGLIASAMAFSSAAIAEQKKQPVAQVSIEETQFGLIIGGSVGGGKLTYEGKEYPFQLGGLSLGANIGVSKMAAVGEVFDMKRVEDFPGTYVKLDGNIALGGGVGGMTLKNENGVIMNLKGTTQGLQFNIGASGVTVYFDKK</sequence>
<gene>
    <name evidence="2" type="ORF">DBV39_08995</name>
</gene>
<feature type="signal peptide" evidence="1">
    <location>
        <begin position="1"/>
        <end position="24"/>
    </location>
</feature>
<keyword evidence="1" id="KW-0732">Signal</keyword>
<feature type="chain" id="PRO_5015342682" evidence="1">
    <location>
        <begin position="25"/>
        <end position="149"/>
    </location>
</feature>